<dbReference type="InterPro" id="IPR012944">
    <property type="entry name" value="SusD_RagB_dom"/>
</dbReference>
<dbReference type="PROSITE" id="PS51257">
    <property type="entry name" value="PROKAR_LIPOPROTEIN"/>
    <property type="match status" value="1"/>
</dbReference>
<evidence type="ECO:0000256" key="2">
    <source>
        <dbReference type="ARBA" id="ARBA00006275"/>
    </source>
</evidence>
<evidence type="ECO:0000256" key="1">
    <source>
        <dbReference type="ARBA" id="ARBA00004442"/>
    </source>
</evidence>
<keyword evidence="3" id="KW-0732">Signal</keyword>
<dbReference type="Gene3D" id="1.25.40.390">
    <property type="match status" value="1"/>
</dbReference>
<dbReference type="RefSeq" id="WP_066759264.1">
    <property type="nucleotide sequence ID" value="NZ_CP015199.1"/>
</dbReference>
<keyword evidence="4" id="KW-0472">Membrane</keyword>
<evidence type="ECO:0008006" key="10">
    <source>
        <dbReference type="Google" id="ProtNLM"/>
    </source>
</evidence>
<dbReference type="KEGG" id="chh:A0O34_21580"/>
<evidence type="ECO:0000256" key="3">
    <source>
        <dbReference type="ARBA" id="ARBA00022729"/>
    </source>
</evidence>
<dbReference type="Pfam" id="PF07980">
    <property type="entry name" value="SusD_RagB"/>
    <property type="match status" value="1"/>
</dbReference>
<name>A0A172Y165_9FLAO</name>
<keyword evidence="5" id="KW-0998">Cell outer membrane</keyword>
<dbReference type="OrthoDB" id="653598at2"/>
<evidence type="ECO:0000313" key="8">
    <source>
        <dbReference type="EMBL" id="ANF52954.1"/>
    </source>
</evidence>
<evidence type="ECO:0000256" key="4">
    <source>
        <dbReference type="ARBA" id="ARBA00023136"/>
    </source>
</evidence>
<dbReference type="GO" id="GO:0009279">
    <property type="term" value="C:cell outer membrane"/>
    <property type="evidence" value="ECO:0007669"/>
    <property type="project" value="UniProtKB-SubCell"/>
</dbReference>
<dbReference type="EMBL" id="CP015199">
    <property type="protein sequence ID" value="ANF52954.1"/>
    <property type="molecule type" value="Genomic_DNA"/>
</dbReference>
<dbReference type="Proteomes" id="UP000077824">
    <property type="component" value="Chromosome"/>
</dbReference>
<keyword evidence="9" id="KW-1185">Reference proteome</keyword>
<sequence length="460" mass="51969">MKIRFIIILIALSIVACKKQDQWLDFKSSKSDVVPSTLEDYQAILDNNSIMNENYPAMGMVAADNYYLTPAVWKALTDIPRKNAYIWLSDINEGSVTALSPDWDNPYKMIEYANIALSGLQKMEVSSENNAVYNNIKGSSLFFRALAFYNLAQIYAPPYNANTASIDKGIIIRLTDNVGEKSVRSSIQATYNQILSDLLAAQDLLPVTPLYKTRPSKTAVAALLSKTYLLMGDYNHAKTYSDQALSQNNNLLDFNTLNTLPTYSFPTFTGNNPEIIFYAVSQSYSPVNAARLLMVPSFYNSYNVNDLRKAMFFRSNSGGFFFTGKYTGGSGFFSGLASNELYLIRSECNARLGNMTAALADLNLLLQMRWNKNVTYIPYNNSNSDLVLTKILDERRKELPFTSNTRWEDLRRLNTDPRFAITLTRSIDNVIYSLLPNDSRYTFLIPQIEILKSGIEQNIR</sequence>
<evidence type="ECO:0000259" key="7">
    <source>
        <dbReference type="Pfam" id="PF14322"/>
    </source>
</evidence>
<proteinExistence type="inferred from homology"/>
<gene>
    <name evidence="8" type="ORF">A0O34_21580</name>
</gene>
<accession>A0A172Y165</accession>
<organism evidence="8 9">
    <name type="scientific">Chryseobacterium glaciei</name>
    <dbReference type="NCBI Taxonomy" id="1685010"/>
    <lineage>
        <taxon>Bacteria</taxon>
        <taxon>Pseudomonadati</taxon>
        <taxon>Bacteroidota</taxon>
        <taxon>Flavobacteriia</taxon>
        <taxon>Flavobacteriales</taxon>
        <taxon>Weeksellaceae</taxon>
        <taxon>Chryseobacterium group</taxon>
        <taxon>Chryseobacterium</taxon>
    </lineage>
</organism>
<protein>
    <recommendedName>
        <fullName evidence="10">Carbohydrate-binding protein SusD</fullName>
    </recommendedName>
</protein>
<dbReference type="InterPro" id="IPR033985">
    <property type="entry name" value="SusD-like_N"/>
</dbReference>
<comment type="subcellular location">
    <subcellularLocation>
        <location evidence="1">Cell outer membrane</location>
    </subcellularLocation>
</comment>
<reference evidence="8 9" key="1">
    <citation type="submission" date="2016-04" db="EMBL/GenBank/DDBJ databases">
        <title>Complete Genome Sequence of Chryseobacterium sp. IHBB 10212.</title>
        <authorList>
            <person name="Pal M."/>
            <person name="Swarnkar M.K."/>
            <person name="Kaushal K."/>
            <person name="Chhibber S."/>
            <person name="Singh A.K."/>
            <person name="Gulati A."/>
        </authorList>
    </citation>
    <scope>NUCLEOTIDE SEQUENCE [LARGE SCALE GENOMIC DNA]</scope>
    <source>
        <strain evidence="8 9">IHBB 10212</strain>
    </source>
</reference>
<feature type="domain" description="SusD-like N-terminal" evidence="7">
    <location>
        <begin position="23"/>
        <end position="229"/>
    </location>
</feature>
<dbReference type="SUPFAM" id="SSF48452">
    <property type="entry name" value="TPR-like"/>
    <property type="match status" value="1"/>
</dbReference>
<feature type="domain" description="RagB/SusD" evidence="6">
    <location>
        <begin position="340"/>
        <end position="412"/>
    </location>
</feature>
<comment type="similarity">
    <text evidence="2">Belongs to the SusD family.</text>
</comment>
<dbReference type="InterPro" id="IPR011990">
    <property type="entry name" value="TPR-like_helical_dom_sf"/>
</dbReference>
<evidence type="ECO:0000256" key="5">
    <source>
        <dbReference type="ARBA" id="ARBA00023237"/>
    </source>
</evidence>
<dbReference type="AlphaFoldDB" id="A0A172Y165"/>
<dbReference type="STRING" id="1685010.A0O34_21580"/>
<evidence type="ECO:0000313" key="9">
    <source>
        <dbReference type="Proteomes" id="UP000077824"/>
    </source>
</evidence>
<dbReference type="Pfam" id="PF14322">
    <property type="entry name" value="SusD-like_3"/>
    <property type="match status" value="1"/>
</dbReference>
<evidence type="ECO:0000259" key="6">
    <source>
        <dbReference type="Pfam" id="PF07980"/>
    </source>
</evidence>